<sequence>MAETYPLVEQREYGRPERRGGILRRRTTREEGDLPRVAAHQVRVFRVGEEYVEDHGELRADDPVVLAASSVTVVDRRAEVPVVVETRIPSADAGEFTVRVTYFSRVIDPCAVVRDGITDVEALLLAQLLAVPGLTEDGSDLPVADSSTVRNRIDARLTAYHEMRPSDVSGLRVRCGQVEVRTPQEQAAHLAELERVRREQERDLVLAERQQKAALDRAIREAELALKEEEIRSLQAQRKERNRHKEELDKEYNRQEHDTLRTKYTRLAESDQQDHELDLGVRRNDTVRAELAKDVNLIGNDPLGAAFLAFRSGEISADELSRRLHDAEKDGYARQDEWTRVDREYELQRHSVQRDDERWRLQRADQQRELTRKEEREEMAARRREQSRRWDLEHEDRLRRRQEERADAERWDRDEREWAKEQLAVRATLGKQAIDRGLFDSTMYDAGAFINSVGDVPQGQGQGQGRTPGGRSEGRRTRGGELAGDAPAELTADAKGEPHRASRPAPDSSATDGETDDALLDFGGTDQEASLGD</sequence>
<accession>A0A918C4W8</accession>
<comment type="caution">
    <text evidence="3">The sequence shown here is derived from an EMBL/GenBank/DDBJ whole genome shotgun (WGS) entry which is preliminary data.</text>
</comment>
<dbReference type="Proteomes" id="UP000658320">
    <property type="component" value="Unassembled WGS sequence"/>
</dbReference>
<reference evidence="3" key="2">
    <citation type="submission" date="2020-09" db="EMBL/GenBank/DDBJ databases">
        <authorList>
            <person name="Sun Q."/>
            <person name="Ohkuma M."/>
        </authorList>
    </citation>
    <scope>NUCLEOTIDE SEQUENCE</scope>
    <source>
        <strain evidence="3">JCM 4346</strain>
    </source>
</reference>
<evidence type="ECO:0000256" key="2">
    <source>
        <dbReference type="SAM" id="MobiDB-lite"/>
    </source>
</evidence>
<evidence type="ECO:0000313" key="3">
    <source>
        <dbReference type="EMBL" id="GGR07002.1"/>
    </source>
</evidence>
<feature type="region of interest" description="Disordered" evidence="2">
    <location>
        <begin position="453"/>
        <end position="533"/>
    </location>
</feature>
<dbReference type="RefSeq" id="WP_229910914.1">
    <property type="nucleotide sequence ID" value="NZ_BMSX01000004.1"/>
</dbReference>
<proteinExistence type="predicted"/>
<protein>
    <submittedName>
        <fullName evidence="3">Uncharacterized protein</fullName>
    </submittedName>
</protein>
<gene>
    <name evidence="3" type="ORF">GCM10010251_23530</name>
</gene>
<keyword evidence="1" id="KW-0175">Coiled coil</keyword>
<organism evidence="3 4">
    <name type="scientific">Streptomyces aurantiogriseus</name>
    <dbReference type="NCBI Taxonomy" id="66870"/>
    <lineage>
        <taxon>Bacteria</taxon>
        <taxon>Bacillati</taxon>
        <taxon>Actinomycetota</taxon>
        <taxon>Actinomycetes</taxon>
        <taxon>Kitasatosporales</taxon>
        <taxon>Streptomycetaceae</taxon>
        <taxon>Streptomyces</taxon>
    </lineage>
</organism>
<keyword evidence="4" id="KW-1185">Reference proteome</keyword>
<dbReference type="EMBL" id="BMSX01000004">
    <property type="protein sequence ID" value="GGR07002.1"/>
    <property type="molecule type" value="Genomic_DNA"/>
</dbReference>
<evidence type="ECO:0000313" key="4">
    <source>
        <dbReference type="Proteomes" id="UP000658320"/>
    </source>
</evidence>
<dbReference type="AlphaFoldDB" id="A0A918C4W8"/>
<feature type="region of interest" description="Disordered" evidence="2">
    <location>
        <begin position="366"/>
        <end position="388"/>
    </location>
</feature>
<feature type="coiled-coil region" evidence="1">
    <location>
        <begin position="190"/>
        <end position="254"/>
    </location>
</feature>
<name>A0A918C4W8_9ACTN</name>
<evidence type="ECO:0000256" key="1">
    <source>
        <dbReference type="SAM" id="Coils"/>
    </source>
</evidence>
<reference evidence="3" key="1">
    <citation type="journal article" date="2014" name="Int. J. Syst. Evol. Microbiol.">
        <title>Complete genome sequence of Corynebacterium casei LMG S-19264T (=DSM 44701T), isolated from a smear-ripened cheese.</title>
        <authorList>
            <consortium name="US DOE Joint Genome Institute (JGI-PGF)"/>
            <person name="Walter F."/>
            <person name="Albersmeier A."/>
            <person name="Kalinowski J."/>
            <person name="Ruckert C."/>
        </authorList>
    </citation>
    <scope>NUCLEOTIDE SEQUENCE</scope>
    <source>
        <strain evidence="3">JCM 4346</strain>
    </source>
</reference>